<organism evidence="1">
    <name type="scientific">hydrothermal vent metagenome</name>
    <dbReference type="NCBI Taxonomy" id="652676"/>
    <lineage>
        <taxon>unclassified sequences</taxon>
        <taxon>metagenomes</taxon>
        <taxon>ecological metagenomes</taxon>
    </lineage>
</organism>
<dbReference type="GO" id="GO:0006047">
    <property type="term" value="P:UDP-N-acetylglucosamine metabolic process"/>
    <property type="evidence" value="ECO:0007669"/>
    <property type="project" value="TreeGrafter"/>
</dbReference>
<dbReference type="PANTHER" id="PTHR10937:SF0">
    <property type="entry name" value="GLUTAMINE--FRUCTOSE-6-PHOSPHATE TRANSAMINASE (ISOMERIZING)"/>
    <property type="match status" value="1"/>
</dbReference>
<dbReference type="GO" id="GO:0097367">
    <property type="term" value="F:carbohydrate derivative binding"/>
    <property type="evidence" value="ECO:0007669"/>
    <property type="project" value="InterPro"/>
</dbReference>
<dbReference type="AlphaFoldDB" id="A0A3B0TUF3"/>
<name>A0A3B0TUF3_9ZZZZ</name>
<dbReference type="Gene3D" id="3.40.50.10490">
    <property type="entry name" value="Glucose-6-phosphate isomerase like protein, domain 1"/>
    <property type="match status" value="2"/>
</dbReference>
<gene>
    <name evidence="1" type="ORF">MNBD_BACTEROID01-2014</name>
</gene>
<protein>
    <submittedName>
        <fullName evidence="1">Uncharacterized protein</fullName>
    </submittedName>
</protein>
<dbReference type="InterPro" id="IPR046348">
    <property type="entry name" value="SIS_dom_sf"/>
</dbReference>
<dbReference type="PANTHER" id="PTHR10937">
    <property type="entry name" value="GLUCOSAMINE--FRUCTOSE-6-PHOSPHATE AMINOTRANSFERASE, ISOMERIZING"/>
    <property type="match status" value="1"/>
</dbReference>
<evidence type="ECO:0000313" key="1">
    <source>
        <dbReference type="EMBL" id="VAW17047.1"/>
    </source>
</evidence>
<dbReference type="GO" id="GO:0006487">
    <property type="term" value="P:protein N-linked glycosylation"/>
    <property type="evidence" value="ECO:0007669"/>
    <property type="project" value="TreeGrafter"/>
</dbReference>
<accession>A0A3B0TUF3</accession>
<dbReference type="EMBL" id="UOEP01000067">
    <property type="protein sequence ID" value="VAW17047.1"/>
    <property type="molecule type" value="Genomic_DNA"/>
</dbReference>
<dbReference type="GO" id="GO:0004360">
    <property type="term" value="F:glutamine-fructose-6-phosphate transaminase (isomerizing) activity"/>
    <property type="evidence" value="ECO:0007669"/>
    <property type="project" value="TreeGrafter"/>
</dbReference>
<dbReference type="SUPFAM" id="SSF53697">
    <property type="entry name" value="SIS domain"/>
    <property type="match status" value="1"/>
</dbReference>
<dbReference type="GO" id="GO:0006002">
    <property type="term" value="P:fructose 6-phosphate metabolic process"/>
    <property type="evidence" value="ECO:0007669"/>
    <property type="project" value="TreeGrafter"/>
</dbReference>
<sequence length="304" mass="32908">MKDEIYEIPGKAQLCYEKNKGLALPGKVPYIGMGSSYFAPMVFKYLGVNIYPELASEFFNYGIQYPGLDKAVLISQSGKSSETLWCADKVESFAGIMNDINSPLGTHRNLSKTIELFAGEEDFSSTKTYINTLIALYLGFGFNPGPAIEVITRDFSLYETEGGKLGKKILKFYGKGKCRGVYIIGNGPNTATSQLAALVISESTKIPVQGMAMAQYDHGVKETANGSFIIAINPKGKASKRTSDLLKTVNKAGAVTFELNNFGVEEEFSPLVAPIPFFFAANYIAAKLKVSAPFIVGGKVTTVT</sequence>
<reference evidence="1" key="1">
    <citation type="submission" date="2018-06" db="EMBL/GenBank/DDBJ databases">
        <authorList>
            <person name="Zhirakovskaya E."/>
        </authorList>
    </citation>
    <scope>NUCLEOTIDE SEQUENCE</scope>
</reference>
<proteinExistence type="predicted"/>